<feature type="chain" id="PRO_5017427951" evidence="5">
    <location>
        <begin position="16"/>
        <end position="300"/>
    </location>
</feature>
<sequence>MKASVSLAIIIPALAAQGARIVQSNDDGWAELYVRSFNNALNASGHDVVLSAPADDNSGTGSSDEPPTPRKDPCQYNSCPGNGDTIGHNATRPDLNWVNSFPVTAMKYGLSIFGPQLWNGSAPDFAVSGPNVGTNVFVQLPFSGTVNAAAFAAHEAGIPSIAFSAASTGRLPFDTNPVPLRSSLYAQLATQLTNKVISSGKPYLPSDVFLNVNFPKVEGNCTDVSNFKWVLSRVNPGIISPPDVEFCNGNRLPTELSVITHSGCFISVSVGDAKDKTTASSDKQAVVLGKLRDILTCLPS</sequence>
<dbReference type="InterPro" id="IPR036523">
    <property type="entry name" value="SurE-like_sf"/>
</dbReference>
<gene>
    <name evidence="7" type="ORF">TARUN_2644</name>
</gene>
<name>A0A395NU55_TRIAR</name>
<dbReference type="InterPro" id="IPR030048">
    <property type="entry name" value="SurE"/>
</dbReference>
<dbReference type="PANTHER" id="PTHR30457:SF0">
    <property type="entry name" value="PHOSPHATASE, PUTATIVE (AFU_ORTHOLOGUE AFUA_4G01070)-RELATED"/>
    <property type="match status" value="1"/>
</dbReference>
<evidence type="ECO:0000259" key="6">
    <source>
        <dbReference type="Pfam" id="PF01975"/>
    </source>
</evidence>
<dbReference type="EMBL" id="PXOA01000150">
    <property type="protein sequence ID" value="RFU79596.1"/>
    <property type="molecule type" value="Genomic_DNA"/>
</dbReference>
<dbReference type="AlphaFoldDB" id="A0A395NU55"/>
<evidence type="ECO:0000256" key="4">
    <source>
        <dbReference type="SAM" id="MobiDB-lite"/>
    </source>
</evidence>
<evidence type="ECO:0000256" key="1">
    <source>
        <dbReference type="ARBA" id="ARBA00011062"/>
    </source>
</evidence>
<reference evidence="7 8" key="1">
    <citation type="journal article" date="2018" name="PLoS Pathog.">
        <title>Evolution of structural diversity of trichothecenes, a family of toxins produced by plant pathogenic and entomopathogenic fungi.</title>
        <authorList>
            <person name="Proctor R.H."/>
            <person name="McCormick S.P."/>
            <person name="Kim H.S."/>
            <person name="Cardoza R.E."/>
            <person name="Stanley A.M."/>
            <person name="Lindo L."/>
            <person name="Kelly A."/>
            <person name="Brown D.W."/>
            <person name="Lee T."/>
            <person name="Vaughan M.M."/>
            <person name="Alexander N.J."/>
            <person name="Busman M."/>
            <person name="Gutierrez S."/>
        </authorList>
    </citation>
    <scope>NUCLEOTIDE SEQUENCE [LARGE SCALE GENOMIC DNA]</scope>
    <source>
        <strain evidence="7 8">IBT 40837</strain>
    </source>
</reference>
<feature type="region of interest" description="Disordered" evidence="4">
    <location>
        <begin position="49"/>
        <end position="87"/>
    </location>
</feature>
<dbReference type="STRING" id="490622.A0A395NU55"/>
<keyword evidence="5" id="KW-0732">Signal</keyword>
<keyword evidence="8" id="KW-1185">Reference proteome</keyword>
<accession>A0A395NU55</accession>
<evidence type="ECO:0000256" key="3">
    <source>
        <dbReference type="ARBA" id="ARBA00022801"/>
    </source>
</evidence>
<dbReference type="Gene3D" id="3.40.1210.10">
    <property type="entry name" value="Survival protein SurE-like phosphatase/nucleotidase"/>
    <property type="match status" value="1"/>
</dbReference>
<keyword evidence="3" id="KW-0378">Hydrolase</keyword>
<dbReference type="GO" id="GO:0008252">
    <property type="term" value="F:nucleotidase activity"/>
    <property type="evidence" value="ECO:0007669"/>
    <property type="project" value="InterPro"/>
</dbReference>
<proteinExistence type="inferred from homology"/>
<dbReference type="Pfam" id="PF01975">
    <property type="entry name" value="SurE"/>
    <property type="match status" value="1"/>
</dbReference>
<dbReference type="PANTHER" id="PTHR30457">
    <property type="entry name" value="5'-NUCLEOTIDASE SURE"/>
    <property type="match status" value="1"/>
</dbReference>
<evidence type="ECO:0000313" key="7">
    <source>
        <dbReference type="EMBL" id="RFU79596.1"/>
    </source>
</evidence>
<dbReference type="SUPFAM" id="SSF64167">
    <property type="entry name" value="SurE-like"/>
    <property type="match status" value="1"/>
</dbReference>
<evidence type="ECO:0000313" key="8">
    <source>
        <dbReference type="Proteomes" id="UP000266272"/>
    </source>
</evidence>
<feature type="domain" description="Survival protein SurE-like phosphatase/nucleotidase" evidence="6">
    <location>
        <begin position="21"/>
        <end position="220"/>
    </location>
</feature>
<comment type="similarity">
    <text evidence="1">Belongs to the SurE nucleotidase family.</text>
</comment>
<keyword evidence="2" id="KW-0479">Metal-binding</keyword>
<comment type="caution">
    <text evidence="7">The sequence shown here is derived from an EMBL/GenBank/DDBJ whole genome shotgun (WGS) entry which is preliminary data.</text>
</comment>
<evidence type="ECO:0000256" key="5">
    <source>
        <dbReference type="SAM" id="SignalP"/>
    </source>
</evidence>
<dbReference type="GO" id="GO:0046872">
    <property type="term" value="F:metal ion binding"/>
    <property type="evidence" value="ECO:0007669"/>
    <property type="project" value="UniProtKB-KW"/>
</dbReference>
<protein>
    <submittedName>
        <fullName evidence="7">Acid phosphatase</fullName>
    </submittedName>
</protein>
<organism evidence="7 8">
    <name type="scientific">Trichoderma arundinaceum</name>
    <dbReference type="NCBI Taxonomy" id="490622"/>
    <lineage>
        <taxon>Eukaryota</taxon>
        <taxon>Fungi</taxon>
        <taxon>Dikarya</taxon>
        <taxon>Ascomycota</taxon>
        <taxon>Pezizomycotina</taxon>
        <taxon>Sordariomycetes</taxon>
        <taxon>Hypocreomycetidae</taxon>
        <taxon>Hypocreales</taxon>
        <taxon>Hypocreaceae</taxon>
        <taxon>Trichoderma</taxon>
    </lineage>
</organism>
<evidence type="ECO:0000256" key="2">
    <source>
        <dbReference type="ARBA" id="ARBA00022723"/>
    </source>
</evidence>
<dbReference type="Proteomes" id="UP000266272">
    <property type="component" value="Unassembled WGS sequence"/>
</dbReference>
<feature type="signal peptide" evidence="5">
    <location>
        <begin position="1"/>
        <end position="15"/>
    </location>
</feature>
<dbReference type="OrthoDB" id="4018688at2759"/>
<dbReference type="InterPro" id="IPR002828">
    <property type="entry name" value="SurE-like_Pase/nucleotidase"/>
</dbReference>